<evidence type="ECO:0000313" key="2">
    <source>
        <dbReference type="EMBL" id="TPR13553.1"/>
    </source>
</evidence>
<evidence type="ECO:0000313" key="3">
    <source>
        <dbReference type="Proteomes" id="UP000767392"/>
    </source>
</evidence>
<evidence type="ECO:0000259" key="1">
    <source>
        <dbReference type="PROSITE" id="PS50943"/>
    </source>
</evidence>
<organism evidence="2 3">
    <name type="scientific">Apilactobacillus timberlakei</name>
    <dbReference type="NCBI Taxonomy" id="2008380"/>
    <lineage>
        <taxon>Bacteria</taxon>
        <taxon>Bacillati</taxon>
        <taxon>Bacillota</taxon>
        <taxon>Bacilli</taxon>
        <taxon>Lactobacillales</taxon>
        <taxon>Lactobacillaceae</taxon>
        <taxon>Apilactobacillus</taxon>
    </lineage>
</organism>
<feature type="domain" description="HTH cro/C1-type" evidence="1">
    <location>
        <begin position="5"/>
        <end position="59"/>
    </location>
</feature>
<dbReference type="CDD" id="cd00093">
    <property type="entry name" value="HTH_XRE"/>
    <property type="match status" value="1"/>
</dbReference>
<dbReference type="InterPro" id="IPR001387">
    <property type="entry name" value="Cro/C1-type_HTH"/>
</dbReference>
<dbReference type="Gene3D" id="1.10.260.40">
    <property type="entry name" value="lambda repressor-like DNA-binding domains"/>
    <property type="match status" value="1"/>
</dbReference>
<keyword evidence="3" id="KW-1185">Reference proteome</keyword>
<dbReference type="Proteomes" id="UP000767392">
    <property type="component" value="Unassembled WGS sequence"/>
</dbReference>
<dbReference type="InterPro" id="IPR010982">
    <property type="entry name" value="Lambda_DNA-bd_dom_sf"/>
</dbReference>
<dbReference type="SUPFAM" id="SSF47413">
    <property type="entry name" value="lambda repressor-like DNA-binding domains"/>
    <property type="match status" value="1"/>
</dbReference>
<comment type="caution">
    <text evidence="2">The sequence shown here is derived from an EMBL/GenBank/DDBJ whole genome shotgun (WGS) entry which is preliminary data.</text>
</comment>
<proteinExistence type="predicted"/>
<reference evidence="2 3" key="1">
    <citation type="submission" date="2018-08" db="EMBL/GenBank/DDBJ databases">
        <title>Comparative genomics of wild bee and flower associated Lactobacillus reveals potential adaptation to the bee host.</title>
        <authorList>
            <person name="Vuong H.Q."/>
            <person name="Mcfrederick Q.S."/>
        </authorList>
    </citation>
    <scope>NUCLEOTIDE SEQUENCE [LARGE SCALE GENOMIC DNA]</scope>
    <source>
        <strain evidence="2 3">HV_04</strain>
    </source>
</reference>
<protein>
    <submittedName>
        <fullName evidence="2">XRE family transcriptional regulator</fullName>
    </submittedName>
</protein>
<sequence>MSNSVKRYRQFAGYTQQSIAKELNMPLSTYQQKEQGRINFSHSEMENIKLLLSKEIKNVTIDDIFFN</sequence>
<name>A0ABY2YU32_9LACO</name>
<dbReference type="PROSITE" id="PS50943">
    <property type="entry name" value="HTH_CROC1"/>
    <property type="match status" value="1"/>
</dbReference>
<accession>A0ABY2YU32</accession>
<gene>
    <name evidence="2" type="ORF">DY048_05940</name>
</gene>
<dbReference type="EMBL" id="QUAM01000004">
    <property type="protein sequence ID" value="TPR13553.1"/>
    <property type="molecule type" value="Genomic_DNA"/>
</dbReference>